<proteinExistence type="predicted"/>
<sequence length="63" mass="6338">MKLIDHLGAPRWAVDTILGAIAVGNLASWVLALVPGPGWAVKAGLATAAAIVKHQGKAAAAAW</sequence>
<name>B9ZZY0_9LACT</name>
<keyword evidence="1" id="KW-0472">Membrane</keyword>
<dbReference type="SMR" id="B9ZZY0"/>
<protein>
    <submittedName>
        <fullName evidence="2">Lactocyclicin Q</fullName>
    </submittedName>
</protein>
<gene>
    <name evidence="2" type="primary">lycQ</name>
</gene>
<reference evidence="2" key="1">
    <citation type="journal article" date="2009" name="Appl. Environ. Microbiol.">
        <title>Identification and Characterization of Lactocyclicin Q, a Novel Cyclic Bacteriocin Produced by Lactococcus sp. Strain QU 12.</title>
        <authorList>
            <person name="Sawa N."/>
            <person name="Zendo T."/>
            <person name="Kiyofuji J."/>
            <person name="Fujita K."/>
            <person name="Himeno K."/>
            <person name="Nakayama J."/>
            <person name="Sonomoto K."/>
        </authorList>
    </citation>
    <scope>NUCLEOTIDE SEQUENCE</scope>
    <source>
        <strain evidence="2">QU 12</strain>
    </source>
</reference>
<dbReference type="AlphaFoldDB" id="B9ZZY0"/>
<dbReference type="EMBL" id="AB462499">
    <property type="protein sequence ID" value="BAH29711.1"/>
    <property type="molecule type" value="Genomic_DNA"/>
</dbReference>
<keyword evidence="1" id="KW-1133">Transmembrane helix</keyword>
<evidence type="ECO:0000256" key="1">
    <source>
        <dbReference type="SAM" id="Phobius"/>
    </source>
</evidence>
<keyword evidence="1" id="KW-0812">Transmembrane</keyword>
<accession>B9ZZY0</accession>
<evidence type="ECO:0000313" key="2">
    <source>
        <dbReference type="EMBL" id="BAH29711.1"/>
    </source>
</evidence>
<dbReference type="TCDB" id="1.C.53.1.1">
    <property type="family name" value="the lactocyclicin q (lactocyclicin q) family"/>
</dbReference>
<feature type="transmembrane region" description="Helical" evidence="1">
    <location>
        <begin position="12"/>
        <end position="32"/>
    </location>
</feature>
<organism evidence="2">
    <name type="scientific">Lactococcus sp. QU 12</name>
    <dbReference type="NCBI Taxonomy" id="564837"/>
    <lineage>
        <taxon>Bacteria</taxon>
        <taxon>Bacillati</taxon>
        <taxon>Bacillota</taxon>
        <taxon>Bacilli</taxon>
        <taxon>Lactobacillales</taxon>
        <taxon>Streptococcaceae</taxon>
        <taxon>Lactococcus</taxon>
    </lineage>
</organism>